<keyword evidence="3" id="KW-1185">Reference proteome</keyword>
<dbReference type="EMBL" id="JAVFKD010000016">
    <property type="protein sequence ID" value="KAK5987797.1"/>
    <property type="molecule type" value="Genomic_DNA"/>
</dbReference>
<proteinExistence type="predicted"/>
<evidence type="ECO:0008006" key="4">
    <source>
        <dbReference type="Google" id="ProtNLM"/>
    </source>
</evidence>
<evidence type="ECO:0000313" key="2">
    <source>
        <dbReference type="EMBL" id="KAK5987797.1"/>
    </source>
</evidence>
<feature type="region of interest" description="Disordered" evidence="1">
    <location>
        <begin position="36"/>
        <end position="57"/>
    </location>
</feature>
<accession>A0ABR0S7J2</accession>
<comment type="caution">
    <text evidence="2">The sequence shown here is derived from an EMBL/GenBank/DDBJ whole genome shotgun (WGS) entry which is preliminary data.</text>
</comment>
<dbReference type="Proteomes" id="UP001338125">
    <property type="component" value="Unassembled WGS sequence"/>
</dbReference>
<name>A0ABR0S7J2_9HYPO</name>
<sequence length="126" mass="14867">MSDHPPRRNSDNDGRNLQYYTPRGEKIPYETVERHAEAVENPREGRRHGYPARYNNRKVDAPSFEDWEKRHENVECPTSGVIYHPEGNPQGFHRAPLEPIDRQGIQVIRRYDDDHDNPQRVSTWPP</sequence>
<gene>
    <name evidence="2" type="ORF">PT974_11931</name>
</gene>
<feature type="region of interest" description="Disordered" evidence="1">
    <location>
        <begin position="78"/>
        <end position="99"/>
    </location>
</feature>
<reference evidence="2 3" key="1">
    <citation type="submission" date="2024-01" db="EMBL/GenBank/DDBJ databases">
        <title>Complete genome of Cladobotryum mycophilum ATHUM6906.</title>
        <authorList>
            <person name="Christinaki A.C."/>
            <person name="Myridakis A.I."/>
            <person name="Kouvelis V.N."/>
        </authorList>
    </citation>
    <scope>NUCLEOTIDE SEQUENCE [LARGE SCALE GENOMIC DNA]</scope>
    <source>
        <strain evidence="2 3">ATHUM6906</strain>
    </source>
</reference>
<evidence type="ECO:0000313" key="3">
    <source>
        <dbReference type="Proteomes" id="UP001338125"/>
    </source>
</evidence>
<evidence type="ECO:0000256" key="1">
    <source>
        <dbReference type="SAM" id="MobiDB-lite"/>
    </source>
</evidence>
<organism evidence="2 3">
    <name type="scientific">Cladobotryum mycophilum</name>
    <dbReference type="NCBI Taxonomy" id="491253"/>
    <lineage>
        <taxon>Eukaryota</taxon>
        <taxon>Fungi</taxon>
        <taxon>Dikarya</taxon>
        <taxon>Ascomycota</taxon>
        <taxon>Pezizomycotina</taxon>
        <taxon>Sordariomycetes</taxon>
        <taxon>Hypocreomycetidae</taxon>
        <taxon>Hypocreales</taxon>
        <taxon>Hypocreaceae</taxon>
        <taxon>Cladobotryum</taxon>
    </lineage>
</organism>
<feature type="compositionally biased region" description="Basic and acidic residues" evidence="1">
    <location>
        <begin position="1"/>
        <end position="14"/>
    </location>
</feature>
<protein>
    <recommendedName>
        <fullName evidence="4">HNH endonuclease</fullName>
    </recommendedName>
</protein>
<feature type="region of interest" description="Disordered" evidence="1">
    <location>
        <begin position="1"/>
        <end position="24"/>
    </location>
</feature>